<comment type="caution">
    <text evidence="1">The sequence shown here is derived from an EMBL/GenBank/DDBJ whole genome shotgun (WGS) entry which is preliminary data.</text>
</comment>
<gene>
    <name evidence="1" type="ORF">MML48_1g07018</name>
</gene>
<evidence type="ECO:0000313" key="2">
    <source>
        <dbReference type="Proteomes" id="UP001056778"/>
    </source>
</evidence>
<dbReference type="EMBL" id="CM043015">
    <property type="protein sequence ID" value="KAI4471005.1"/>
    <property type="molecule type" value="Genomic_DNA"/>
</dbReference>
<sequence length="70" mass="8200">MSAWRAAGLTYIDYSSIAARLLRRALKPEFRKAAEKRDEVSVRITYWKDGKANREYPMYLLYCYSTLPCA</sequence>
<reference evidence="1" key="1">
    <citation type="submission" date="2022-04" db="EMBL/GenBank/DDBJ databases">
        <title>Chromosome-scale genome assembly of Holotrichia oblita Faldermann.</title>
        <authorList>
            <person name="Rongchong L."/>
        </authorList>
    </citation>
    <scope>NUCLEOTIDE SEQUENCE</scope>
    <source>
        <strain evidence="1">81SQS9</strain>
    </source>
</reference>
<keyword evidence="2" id="KW-1185">Reference proteome</keyword>
<name>A0ACB9TVZ5_HOLOL</name>
<evidence type="ECO:0000313" key="1">
    <source>
        <dbReference type="EMBL" id="KAI4471005.1"/>
    </source>
</evidence>
<protein>
    <submittedName>
        <fullName evidence="1">Atp synthase epsilon chain mitochondrial</fullName>
    </submittedName>
</protein>
<dbReference type="Proteomes" id="UP001056778">
    <property type="component" value="Chromosome 1"/>
</dbReference>
<proteinExistence type="predicted"/>
<accession>A0ACB9TVZ5</accession>
<organism evidence="1 2">
    <name type="scientific">Holotrichia oblita</name>
    <name type="common">Chafer beetle</name>
    <dbReference type="NCBI Taxonomy" id="644536"/>
    <lineage>
        <taxon>Eukaryota</taxon>
        <taxon>Metazoa</taxon>
        <taxon>Ecdysozoa</taxon>
        <taxon>Arthropoda</taxon>
        <taxon>Hexapoda</taxon>
        <taxon>Insecta</taxon>
        <taxon>Pterygota</taxon>
        <taxon>Neoptera</taxon>
        <taxon>Endopterygota</taxon>
        <taxon>Coleoptera</taxon>
        <taxon>Polyphaga</taxon>
        <taxon>Scarabaeiformia</taxon>
        <taxon>Scarabaeidae</taxon>
        <taxon>Melolonthinae</taxon>
        <taxon>Holotrichia</taxon>
    </lineage>
</organism>